<evidence type="ECO:0000313" key="3">
    <source>
        <dbReference type="Proteomes" id="UP000576082"/>
    </source>
</evidence>
<accession>A0A7X9RQD6</accession>
<evidence type="ECO:0000313" key="2">
    <source>
        <dbReference type="EMBL" id="NME66663.1"/>
    </source>
</evidence>
<keyword evidence="3" id="KW-1185">Reference proteome</keyword>
<protein>
    <submittedName>
        <fullName evidence="2">Uncharacterized protein</fullName>
    </submittedName>
</protein>
<sequence>MSKDKSTQNQEIDWDALEAEDKANEVSAEEQVDVEKIEEEKKLLSEEEKFSPYPDDFLADINIIRKEYDEEQKNGDFQENDLEE</sequence>
<organism evidence="2 3">
    <name type="scientific">Flammeovirga aprica JL-4</name>
    <dbReference type="NCBI Taxonomy" id="694437"/>
    <lineage>
        <taxon>Bacteria</taxon>
        <taxon>Pseudomonadati</taxon>
        <taxon>Bacteroidota</taxon>
        <taxon>Cytophagia</taxon>
        <taxon>Cytophagales</taxon>
        <taxon>Flammeovirgaceae</taxon>
        <taxon>Flammeovirga</taxon>
    </lineage>
</organism>
<name>A0A7X9RQD6_9BACT</name>
<evidence type="ECO:0000256" key="1">
    <source>
        <dbReference type="SAM" id="MobiDB-lite"/>
    </source>
</evidence>
<dbReference type="AlphaFoldDB" id="A0A7X9RQD6"/>
<comment type="caution">
    <text evidence="2">The sequence shown here is derived from an EMBL/GenBank/DDBJ whole genome shotgun (WGS) entry which is preliminary data.</text>
</comment>
<proteinExistence type="predicted"/>
<feature type="region of interest" description="Disordered" evidence="1">
    <location>
        <begin position="1"/>
        <end position="33"/>
    </location>
</feature>
<dbReference type="EMBL" id="JABANE010000003">
    <property type="protein sequence ID" value="NME66663.1"/>
    <property type="molecule type" value="Genomic_DNA"/>
</dbReference>
<reference evidence="2 3" key="1">
    <citation type="submission" date="2020-04" db="EMBL/GenBank/DDBJ databases">
        <title>Flammeovirga sp. SR4, a novel species isolated from seawater.</title>
        <authorList>
            <person name="Wang X."/>
        </authorList>
    </citation>
    <scope>NUCLEOTIDE SEQUENCE [LARGE SCALE GENOMIC DNA]</scope>
    <source>
        <strain evidence="2 3">ATCC 23126</strain>
    </source>
</reference>
<gene>
    <name evidence="2" type="ORF">HHU12_01685</name>
</gene>
<dbReference type="RefSeq" id="WP_169654410.1">
    <property type="nucleotide sequence ID" value="NZ_JABANE010000003.1"/>
</dbReference>
<dbReference type="Proteomes" id="UP000576082">
    <property type="component" value="Unassembled WGS sequence"/>
</dbReference>